<name>A0A5B8MTU0_9CHLO</name>
<dbReference type="InterPro" id="IPR029063">
    <property type="entry name" value="SAM-dependent_MTases_sf"/>
</dbReference>
<keyword evidence="2" id="KW-0808">Transferase</keyword>
<organism evidence="2 3">
    <name type="scientific">Chloropicon primus</name>
    <dbReference type="NCBI Taxonomy" id="1764295"/>
    <lineage>
        <taxon>Eukaryota</taxon>
        <taxon>Viridiplantae</taxon>
        <taxon>Chlorophyta</taxon>
        <taxon>Chloropicophyceae</taxon>
        <taxon>Chloropicales</taxon>
        <taxon>Chloropicaceae</taxon>
        <taxon>Chloropicon</taxon>
    </lineage>
</organism>
<dbReference type="EMBL" id="HBHL01010546">
    <property type="protein sequence ID" value="CAD9718151.1"/>
    <property type="molecule type" value="Transcribed_RNA"/>
</dbReference>
<dbReference type="InterPro" id="IPR019410">
    <property type="entry name" value="Methyltransf_16"/>
</dbReference>
<keyword evidence="3" id="KW-1185">Reference proteome</keyword>
<evidence type="ECO:0000313" key="3">
    <source>
        <dbReference type="Proteomes" id="UP000316726"/>
    </source>
</evidence>
<dbReference type="Pfam" id="PF10294">
    <property type="entry name" value="Methyltransf_16"/>
    <property type="match status" value="1"/>
</dbReference>
<evidence type="ECO:0000313" key="2">
    <source>
        <dbReference type="EMBL" id="QDZ23174.1"/>
    </source>
</evidence>
<dbReference type="STRING" id="1764295.A0A5B8MTU0"/>
<proteinExistence type="predicted"/>
<dbReference type="PANTHER" id="PTHR14614">
    <property type="entry name" value="HEPATOCELLULAR CARCINOMA-ASSOCIATED ANTIGEN"/>
    <property type="match status" value="1"/>
</dbReference>
<dbReference type="AlphaFoldDB" id="A0A5B8MTU0"/>
<dbReference type="PANTHER" id="PTHR14614:SF132">
    <property type="entry name" value="PROTEIN-LYSINE METHYLTRANSFERASE C42C1.13"/>
    <property type="match status" value="1"/>
</dbReference>
<dbReference type="Proteomes" id="UP000316726">
    <property type="component" value="Chromosome 9"/>
</dbReference>
<reference evidence="2 3" key="1">
    <citation type="submission" date="2018-07" db="EMBL/GenBank/DDBJ databases">
        <title>The complete nuclear genome of the prasinophyte Chloropicon primus (CCMP1205).</title>
        <authorList>
            <person name="Pombert J.-F."/>
            <person name="Otis C."/>
            <person name="Turmel M."/>
            <person name="Lemieux C."/>
        </authorList>
    </citation>
    <scope>NUCLEOTIDE SEQUENCE [LARGE SCALE GENOMIC DNA]</scope>
    <source>
        <strain evidence="2 3">CCMP1205</strain>
    </source>
</reference>
<protein>
    <submittedName>
        <fullName evidence="2">Lysine methyltransferase</fullName>
    </submittedName>
</protein>
<dbReference type="OrthoDB" id="413520at2759"/>
<dbReference type="EMBL" id="CP031042">
    <property type="protein sequence ID" value="QDZ23174.1"/>
    <property type="molecule type" value="Genomic_DNA"/>
</dbReference>
<dbReference type="GO" id="GO:0008168">
    <property type="term" value="F:methyltransferase activity"/>
    <property type="evidence" value="ECO:0007669"/>
    <property type="project" value="UniProtKB-KW"/>
</dbReference>
<sequence>MESTKADPVLLLTGRKCASSNVVDEDGTRVFRVRGEAIAVSERANVQDNTGFIVWDAALALTKYLEENASRMVREGCMATSPSSSSSKRTVIELGAGTGLVGLASAKLFRGSDCVLTDLPVVVPQLEKNIRLNEGVCSAVSARPLDWSWSAERVRENFADVADSVTLVLASDCVWLRDQTKDFVKVAALLCGGGLKGGGASAKLVVAQQRRSAALEDALRRELEAAGFRDAAPKVADDSANLRIWELELCL</sequence>
<dbReference type="GO" id="GO:0032259">
    <property type="term" value="P:methylation"/>
    <property type="evidence" value="ECO:0007669"/>
    <property type="project" value="UniProtKB-KW"/>
</dbReference>
<dbReference type="Gene3D" id="3.40.50.150">
    <property type="entry name" value="Vaccinia Virus protein VP39"/>
    <property type="match status" value="1"/>
</dbReference>
<gene>
    <name evidence="2" type="ORF">A3770_09p56920</name>
    <name evidence="1" type="ORF">CPRI1469_LOCUS7016</name>
</gene>
<accession>A0A5B8MTU0</accession>
<evidence type="ECO:0000313" key="1">
    <source>
        <dbReference type="EMBL" id="CAD9718151.1"/>
    </source>
</evidence>
<dbReference type="SUPFAM" id="SSF53335">
    <property type="entry name" value="S-adenosyl-L-methionine-dependent methyltransferases"/>
    <property type="match status" value="1"/>
</dbReference>
<reference evidence="1" key="2">
    <citation type="submission" date="2021-01" db="EMBL/GenBank/DDBJ databases">
        <authorList>
            <person name="Corre E."/>
            <person name="Pelletier E."/>
            <person name="Niang G."/>
            <person name="Scheremetjew M."/>
            <person name="Finn R."/>
            <person name="Kale V."/>
            <person name="Holt S."/>
            <person name="Cochrane G."/>
            <person name="Meng A."/>
            <person name="Brown T."/>
            <person name="Cohen L."/>
        </authorList>
    </citation>
    <scope>NUCLEOTIDE SEQUENCE</scope>
    <source>
        <strain evidence="1">CCMP1205</strain>
    </source>
</reference>
<keyword evidence="2" id="KW-0489">Methyltransferase</keyword>